<feature type="domain" description="Nucleotide modification associated" evidence="1">
    <location>
        <begin position="22"/>
        <end position="81"/>
    </location>
</feature>
<dbReference type="AlphaFoldDB" id="A0A6C0AZG7"/>
<organism evidence="2">
    <name type="scientific">viral metagenome</name>
    <dbReference type="NCBI Taxonomy" id="1070528"/>
    <lineage>
        <taxon>unclassified sequences</taxon>
        <taxon>metagenomes</taxon>
        <taxon>organismal metagenomes</taxon>
    </lineage>
</organism>
<evidence type="ECO:0000259" key="1">
    <source>
        <dbReference type="Pfam" id="PF07659"/>
    </source>
</evidence>
<dbReference type="Pfam" id="PF07659">
    <property type="entry name" value="DUF1599"/>
    <property type="match status" value="1"/>
</dbReference>
<proteinExistence type="predicted"/>
<name>A0A6C0AZG7_9ZZZZ</name>
<evidence type="ECO:0000313" key="2">
    <source>
        <dbReference type="EMBL" id="QHS84934.1"/>
    </source>
</evidence>
<accession>A0A6C0AZG7</accession>
<dbReference type="InterPro" id="IPR011630">
    <property type="entry name" value="DUF1599"/>
</dbReference>
<dbReference type="EMBL" id="MN739039">
    <property type="protein sequence ID" value="QHS84934.1"/>
    <property type="molecule type" value="Genomic_DNA"/>
</dbReference>
<reference evidence="2" key="1">
    <citation type="journal article" date="2020" name="Nature">
        <title>Giant virus diversity and host interactions through global metagenomics.</title>
        <authorList>
            <person name="Schulz F."/>
            <person name="Roux S."/>
            <person name="Paez-Espino D."/>
            <person name="Jungbluth S."/>
            <person name="Walsh D.A."/>
            <person name="Denef V.J."/>
            <person name="McMahon K.D."/>
            <person name="Konstantinidis K.T."/>
            <person name="Eloe-Fadrosh E.A."/>
            <person name="Kyrpides N.C."/>
            <person name="Woyke T."/>
        </authorList>
    </citation>
    <scope>NUCLEOTIDE SEQUENCE</scope>
    <source>
        <strain evidence="2">GVMAG-M-3300009182-67</strain>
    </source>
</reference>
<sequence>MANRVEQLKDIQKNALELFERKNADYGDAFAKYGLVGVLMRIEDKIQRCLSITKSGIQLVNDEALEDTLLDLHNYAAMGLMLKRETPQFF</sequence>
<protein>
    <recommendedName>
        <fullName evidence="1">Nucleotide modification associated domain-containing protein</fullName>
    </recommendedName>
</protein>